<accession>A0A1F5EPE7</accession>
<dbReference type="Proteomes" id="UP000185891">
    <property type="component" value="Unassembled WGS sequence"/>
</dbReference>
<dbReference type="AlphaFoldDB" id="A0A1F5EPE7"/>
<sequence>MLNKNQGFLKLILIIIIAIIILSYFGFDLRSIIEAERTQTNLDYVWGIVTNVWDTYLVEPVSYLWNDVFIDLIWDSFIDNLERIKAGQPTTIEEMAPAVNNIQ</sequence>
<keyword evidence="1" id="KW-0812">Transmembrane</keyword>
<keyword evidence="1" id="KW-0472">Membrane</keyword>
<keyword evidence="1" id="KW-1133">Transmembrane helix</keyword>
<protein>
    <submittedName>
        <fullName evidence="2">Uncharacterized protein</fullName>
    </submittedName>
</protein>
<dbReference type="EMBL" id="MFAA01000016">
    <property type="protein sequence ID" value="OGD69074.1"/>
    <property type="molecule type" value="Genomic_DNA"/>
</dbReference>
<evidence type="ECO:0000313" key="2">
    <source>
        <dbReference type="EMBL" id="OGD69074.1"/>
    </source>
</evidence>
<name>A0A1F5EPE7_9BACT</name>
<feature type="transmembrane region" description="Helical" evidence="1">
    <location>
        <begin position="7"/>
        <end position="27"/>
    </location>
</feature>
<reference evidence="2 3" key="1">
    <citation type="journal article" date="2016" name="Nat. Commun.">
        <title>Thousands of microbial genomes shed light on interconnected biogeochemical processes in an aquifer system.</title>
        <authorList>
            <person name="Anantharaman K."/>
            <person name="Brown C.T."/>
            <person name="Hug L.A."/>
            <person name="Sharon I."/>
            <person name="Castelle C.J."/>
            <person name="Probst A.J."/>
            <person name="Thomas B.C."/>
            <person name="Singh A."/>
            <person name="Wilkins M.J."/>
            <person name="Karaoz U."/>
            <person name="Brodie E.L."/>
            <person name="Williams K.H."/>
            <person name="Hubbard S.S."/>
            <person name="Banfield J.F."/>
        </authorList>
    </citation>
    <scope>NUCLEOTIDE SEQUENCE [LARGE SCALE GENOMIC DNA]</scope>
</reference>
<comment type="caution">
    <text evidence="2">The sequence shown here is derived from an EMBL/GenBank/DDBJ whole genome shotgun (WGS) entry which is preliminary data.</text>
</comment>
<evidence type="ECO:0000313" key="3">
    <source>
        <dbReference type="Proteomes" id="UP000185891"/>
    </source>
</evidence>
<organism evidence="2 3">
    <name type="scientific">Candidatus Campbellbacteria bacterium RIFCSPHIGHO2_12_FULL_35_10</name>
    <dbReference type="NCBI Taxonomy" id="1797578"/>
    <lineage>
        <taxon>Bacteria</taxon>
        <taxon>Candidatus Campbelliibacteriota</taxon>
    </lineage>
</organism>
<gene>
    <name evidence="2" type="ORF">A3E89_02160</name>
</gene>
<evidence type="ECO:0000256" key="1">
    <source>
        <dbReference type="SAM" id="Phobius"/>
    </source>
</evidence>
<proteinExistence type="predicted"/>